<proteinExistence type="predicted"/>
<dbReference type="AlphaFoldDB" id="A0A8C2TNZ8"/>
<reference evidence="3" key="1">
    <citation type="submission" date="2015-11" db="EMBL/GenBank/DDBJ databases">
        <authorList>
            <consortium name="International Coturnix japonica Genome Analysis Consortium"/>
            <person name="Warren W."/>
            <person name="Burt D.W."/>
            <person name="Antin P.B."/>
            <person name="Lanford R."/>
            <person name="Gros J."/>
            <person name="Wilson R.K."/>
        </authorList>
    </citation>
    <scope>NUCLEOTIDE SEQUENCE [LARGE SCALE GENOMIC DNA]</scope>
</reference>
<evidence type="ECO:0000313" key="4">
    <source>
        <dbReference type="Proteomes" id="UP000694412"/>
    </source>
</evidence>
<reference evidence="3" key="3">
    <citation type="submission" date="2025-09" db="UniProtKB">
        <authorList>
            <consortium name="Ensembl"/>
        </authorList>
    </citation>
    <scope>IDENTIFICATION</scope>
</reference>
<dbReference type="Gene3D" id="2.60.40.10">
    <property type="entry name" value="Immunoglobulins"/>
    <property type="match status" value="1"/>
</dbReference>
<dbReference type="GeneTree" id="ENSGT00970000195397"/>
<reference evidence="3" key="2">
    <citation type="submission" date="2025-08" db="UniProtKB">
        <authorList>
            <consortium name="Ensembl"/>
        </authorList>
    </citation>
    <scope>IDENTIFICATION</scope>
</reference>
<dbReference type="Ensembl" id="ENSCJPT00005023363.1">
    <property type="protein sequence ID" value="ENSCJPP00005016651.1"/>
    <property type="gene ID" value="ENSCJPG00005013662.1"/>
</dbReference>
<feature type="domain" description="Cytokine receptor common subunit beta N-terminal" evidence="2">
    <location>
        <begin position="32"/>
        <end position="72"/>
    </location>
</feature>
<dbReference type="SUPFAM" id="SSF49265">
    <property type="entry name" value="Fibronectin type III"/>
    <property type="match status" value="1"/>
</dbReference>
<keyword evidence="1" id="KW-1133">Transmembrane helix</keyword>
<feature type="transmembrane region" description="Helical" evidence="1">
    <location>
        <begin position="12"/>
        <end position="29"/>
    </location>
</feature>
<evidence type="ECO:0000256" key="1">
    <source>
        <dbReference type="SAM" id="Phobius"/>
    </source>
</evidence>
<keyword evidence="4" id="KW-1185">Reference proteome</keyword>
<dbReference type="InterPro" id="IPR036116">
    <property type="entry name" value="FN3_sf"/>
</dbReference>
<name>A0A8C2TNZ8_COTJA</name>
<keyword evidence="1" id="KW-0812">Transmembrane</keyword>
<accession>A0A8C2TNZ8</accession>
<dbReference type="Pfam" id="PF21460">
    <property type="entry name" value="IL3Rb_N"/>
    <property type="match status" value="1"/>
</dbReference>
<dbReference type="InterPro" id="IPR013783">
    <property type="entry name" value="Ig-like_fold"/>
</dbReference>
<protein>
    <recommendedName>
        <fullName evidence="2">Cytokine receptor common subunit beta N-terminal domain-containing protein</fullName>
    </recommendedName>
</protein>
<dbReference type="Proteomes" id="UP000694412">
    <property type="component" value="Chromosome 1"/>
</dbReference>
<keyword evidence="1" id="KW-0472">Membrane</keyword>
<dbReference type="InterPro" id="IPR048668">
    <property type="entry name" value="IL3RB_N"/>
</dbReference>
<evidence type="ECO:0000313" key="3">
    <source>
        <dbReference type="Ensembl" id="ENSCJPP00005016651.1"/>
    </source>
</evidence>
<evidence type="ECO:0000259" key="2">
    <source>
        <dbReference type="Pfam" id="PF21460"/>
    </source>
</evidence>
<sequence length="73" mass="8472">TGKRERKTWGTICHSASLFIYIFFLHAISESVPMKSLKCHSDYNSLVTCTWKEHSEAHTLLGLTLYQRNDIKK</sequence>
<organism evidence="3 4">
    <name type="scientific">Coturnix japonica</name>
    <name type="common">Japanese quail</name>
    <name type="synonym">Coturnix coturnix japonica</name>
    <dbReference type="NCBI Taxonomy" id="93934"/>
    <lineage>
        <taxon>Eukaryota</taxon>
        <taxon>Metazoa</taxon>
        <taxon>Chordata</taxon>
        <taxon>Craniata</taxon>
        <taxon>Vertebrata</taxon>
        <taxon>Euteleostomi</taxon>
        <taxon>Archelosauria</taxon>
        <taxon>Archosauria</taxon>
        <taxon>Dinosauria</taxon>
        <taxon>Saurischia</taxon>
        <taxon>Theropoda</taxon>
        <taxon>Coelurosauria</taxon>
        <taxon>Aves</taxon>
        <taxon>Neognathae</taxon>
        <taxon>Galloanserae</taxon>
        <taxon>Galliformes</taxon>
        <taxon>Phasianidae</taxon>
        <taxon>Perdicinae</taxon>
        <taxon>Coturnix</taxon>
    </lineage>
</organism>